<keyword evidence="8" id="KW-0812">Transmembrane</keyword>
<gene>
    <name evidence="9" type="ORF">LOD99_13881</name>
</gene>
<feature type="transmembrane region" description="Helical" evidence="8">
    <location>
        <begin position="29"/>
        <end position="54"/>
    </location>
</feature>
<keyword evidence="5" id="KW-0325">Glycoprotein</keyword>
<protein>
    <submittedName>
        <fullName evidence="9">Uncharacterized protein</fullName>
    </submittedName>
</protein>
<evidence type="ECO:0000256" key="7">
    <source>
        <dbReference type="SAM" id="Coils"/>
    </source>
</evidence>
<feature type="transmembrane region" description="Helical" evidence="8">
    <location>
        <begin position="232"/>
        <end position="252"/>
    </location>
</feature>
<dbReference type="EMBL" id="JAKMXF010000033">
    <property type="protein sequence ID" value="KAI6660293.1"/>
    <property type="molecule type" value="Genomic_DNA"/>
</dbReference>
<keyword evidence="10" id="KW-1185">Reference proteome</keyword>
<dbReference type="GO" id="GO:0022857">
    <property type="term" value="F:transmembrane transporter activity"/>
    <property type="evidence" value="ECO:0007669"/>
    <property type="project" value="TreeGrafter"/>
</dbReference>
<evidence type="ECO:0000256" key="4">
    <source>
        <dbReference type="ARBA" id="ARBA00023065"/>
    </source>
</evidence>
<feature type="transmembrane region" description="Helical" evidence="8">
    <location>
        <begin position="162"/>
        <end position="183"/>
    </location>
</feature>
<keyword evidence="3" id="KW-0040">ANK repeat</keyword>
<keyword evidence="2" id="KW-0677">Repeat</keyword>
<dbReference type="PANTHER" id="PTHR47143">
    <property type="entry name" value="TRANSIENT RECEPTOR POTENTIAL CATION CHANNEL PROTEIN PAINLESS"/>
    <property type="match status" value="1"/>
</dbReference>
<evidence type="ECO:0000313" key="10">
    <source>
        <dbReference type="Proteomes" id="UP001165289"/>
    </source>
</evidence>
<organism evidence="9 10">
    <name type="scientific">Oopsacas minuta</name>
    <dbReference type="NCBI Taxonomy" id="111878"/>
    <lineage>
        <taxon>Eukaryota</taxon>
        <taxon>Metazoa</taxon>
        <taxon>Porifera</taxon>
        <taxon>Hexactinellida</taxon>
        <taxon>Hexasterophora</taxon>
        <taxon>Lyssacinosida</taxon>
        <taxon>Leucopsacidae</taxon>
        <taxon>Oopsacas</taxon>
    </lineage>
</organism>
<comment type="caution">
    <text evidence="9">The sequence shown here is derived from an EMBL/GenBank/DDBJ whole genome shotgun (WGS) entry which is preliminary data.</text>
</comment>
<evidence type="ECO:0000256" key="2">
    <source>
        <dbReference type="ARBA" id="ARBA00022737"/>
    </source>
</evidence>
<evidence type="ECO:0000256" key="8">
    <source>
        <dbReference type="SAM" id="Phobius"/>
    </source>
</evidence>
<dbReference type="PANTHER" id="PTHR47143:SF1">
    <property type="entry name" value="ION_TRANS DOMAIN-CONTAINING PROTEIN"/>
    <property type="match status" value="1"/>
</dbReference>
<dbReference type="GO" id="GO:1902495">
    <property type="term" value="C:transmembrane transporter complex"/>
    <property type="evidence" value="ECO:0007669"/>
    <property type="project" value="TreeGrafter"/>
</dbReference>
<evidence type="ECO:0000256" key="6">
    <source>
        <dbReference type="ARBA" id="ARBA00023303"/>
    </source>
</evidence>
<feature type="coiled-coil region" evidence="7">
    <location>
        <begin position="409"/>
        <end position="436"/>
    </location>
</feature>
<keyword evidence="8" id="KW-0472">Membrane</keyword>
<name>A0AAV7KHF3_9METZ</name>
<keyword evidence="7" id="KW-0175">Coiled coil</keyword>
<reference evidence="9 10" key="1">
    <citation type="journal article" date="2023" name="BMC Biol.">
        <title>The compact genome of the sponge Oopsacas minuta (Hexactinellida) is lacking key metazoan core genes.</title>
        <authorList>
            <person name="Santini S."/>
            <person name="Schenkelaars Q."/>
            <person name="Jourda C."/>
            <person name="Duchesne M."/>
            <person name="Belahbib H."/>
            <person name="Rocher C."/>
            <person name="Selva M."/>
            <person name="Riesgo A."/>
            <person name="Vervoort M."/>
            <person name="Leys S.P."/>
            <person name="Kodjabachian L."/>
            <person name="Le Bivic A."/>
            <person name="Borchiellini C."/>
            <person name="Claverie J.M."/>
            <person name="Renard E."/>
        </authorList>
    </citation>
    <scope>NUCLEOTIDE SEQUENCE [LARGE SCALE GENOMIC DNA]</scope>
    <source>
        <strain evidence="9">SPO-2</strain>
    </source>
</reference>
<dbReference type="Proteomes" id="UP001165289">
    <property type="component" value="Unassembled WGS sequence"/>
</dbReference>
<evidence type="ECO:0000256" key="5">
    <source>
        <dbReference type="ARBA" id="ARBA00023180"/>
    </source>
</evidence>
<sequence length="487" mass="56212">MIEHYRIGLLTHPVTKKYLDYKWRTYGRIYYTISILPFILFLSLLTTEIFYVYYFSTNAFSNSNMVARSNSSCSEAFQFNLTKLQNDGYVDATLATTNFFWNSNLRTNATRLTSIQNLGCQCYPLYRLNVVDDKELYIIFPLLTVTLGYLLFQIYKIIKQPILYWFSAVNLFELATLLVTVTLREGTDFGINLDRSALALFLGYGALFLQFRRYAWSGLYVTMFLEVISSMIKAILVFLPILLAYMIIFFLMTSPIKGFSDIIVSMVRIPVMLVGELDFYDSFLAEAVCYRNKYIIYIILTLFIFGITISLANLLIGLAVGDIDNILKQAVVSKSIEQVNWLTDFELGPIFPLFKRWTHWESLMVYPNRKRHLVSKIVANIDVFGIFSQQYTTQNELNSDITDPNLLFLIGLKEENNNLKMQLQGATDEISNLQTSFNKVFAVVQKIDQKIDMISPLDESQRTLPKSYRSPVLEKRLKITSLQSTSQ</sequence>
<dbReference type="InterPro" id="IPR052076">
    <property type="entry name" value="TRP_cation_channel"/>
</dbReference>
<keyword evidence="1" id="KW-0813">Transport</keyword>
<keyword evidence="6" id="KW-0407">Ion channel</keyword>
<keyword evidence="8" id="KW-1133">Transmembrane helix</keyword>
<keyword evidence="4" id="KW-0406">Ion transport</keyword>
<feature type="transmembrane region" description="Helical" evidence="8">
    <location>
        <begin position="195"/>
        <end position="211"/>
    </location>
</feature>
<dbReference type="AlphaFoldDB" id="A0AAV7KHF3"/>
<proteinExistence type="predicted"/>
<dbReference type="GO" id="GO:0034220">
    <property type="term" value="P:monoatomic ion transmembrane transport"/>
    <property type="evidence" value="ECO:0007669"/>
    <property type="project" value="UniProtKB-KW"/>
</dbReference>
<evidence type="ECO:0000256" key="1">
    <source>
        <dbReference type="ARBA" id="ARBA00022448"/>
    </source>
</evidence>
<evidence type="ECO:0000256" key="3">
    <source>
        <dbReference type="ARBA" id="ARBA00023043"/>
    </source>
</evidence>
<feature type="transmembrane region" description="Helical" evidence="8">
    <location>
        <begin position="294"/>
        <end position="320"/>
    </location>
</feature>
<accession>A0AAV7KHF3</accession>
<evidence type="ECO:0000313" key="9">
    <source>
        <dbReference type="EMBL" id="KAI6660293.1"/>
    </source>
</evidence>
<feature type="transmembrane region" description="Helical" evidence="8">
    <location>
        <begin position="136"/>
        <end position="155"/>
    </location>
</feature>